<dbReference type="RefSeq" id="XP_060425926.1">
    <property type="nucleotide sequence ID" value="XM_060575669.1"/>
</dbReference>
<accession>A0AAJ0AGB0</accession>
<name>A0AAJ0AGB0_9PEZI</name>
<proteinExistence type="predicted"/>
<protein>
    <submittedName>
        <fullName evidence="1">Uncharacterized protein</fullName>
    </submittedName>
</protein>
<evidence type="ECO:0000313" key="2">
    <source>
        <dbReference type="Proteomes" id="UP001224890"/>
    </source>
</evidence>
<gene>
    <name evidence="1" type="ORF">BDP55DRAFT_674516</name>
</gene>
<evidence type="ECO:0000313" key="1">
    <source>
        <dbReference type="EMBL" id="KAK1671923.1"/>
    </source>
</evidence>
<reference evidence="1" key="1">
    <citation type="submission" date="2021-06" db="EMBL/GenBank/DDBJ databases">
        <title>Comparative genomics, transcriptomics and evolutionary studies reveal genomic signatures of adaptation to plant cell wall in hemibiotrophic fungi.</title>
        <authorList>
            <consortium name="DOE Joint Genome Institute"/>
            <person name="Baroncelli R."/>
            <person name="Diaz J.F."/>
            <person name="Benocci T."/>
            <person name="Peng M."/>
            <person name="Battaglia E."/>
            <person name="Haridas S."/>
            <person name="Andreopoulos W."/>
            <person name="Labutti K."/>
            <person name="Pangilinan J."/>
            <person name="Floch G.L."/>
            <person name="Makela M.R."/>
            <person name="Henrissat B."/>
            <person name="Grigoriev I.V."/>
            <person name="Crouch J.A."/>
            <person name="De Vries R.P."/>
            <person name="Sukno S.A."/>
            <person name="Thon M.R."/>
        </authorList>
    </citation>
    <scope>NUCLEOTIDE SEQUENCE</scope>
    <source>
        <strain evidence="1">CBS 193.32</strain>
    </source>
</reference>
<dbReference type="GeneID" id="85460195"/>
<comment type="caution">
    <text evidence="1">The sequence shown here is derived from an EMBL/GenBank/DDBJ whole genome shotgun (WGS) entry which is preliminary data.</text>
</comment>
<sequence length="101" mass="10932">MSSAQFQSWSLSLVMALSRPQSFATHPILSLAAAPFTLPPPPLCSATCTCTCTCVLPYHLPARLLIRLLPTTPKTLKAQVCSAARLRPVTSSLLLFLPSYF</sequence>
<organism evidence="1 2">
    <name type="scientific">Colletotrichum godetiae</name>
    <dbReference type="NCBI Taxonomy" id="1209918"/>
    <lineage>
        <taxon>Eukaryota</taxon>
        <taxon>Fungi</taxon>
        <taxon>Dikarya</taxon>
        <taxon>Ascomycota</taxon>
        <taxon>Pezizomycotina</taxon>
        <taxon>Sordariomycetes</taxon>
        <taxon>Hypocreomycetidae</taxon>
        <taxon>Glomerellales</taxon>
        <taxon>Glomerellaceae</taxon>
        <taxon>Colletotrichum</taxon>
        <taxon>Colletotrichum acutatum species complex</taxon>
    </lineage>
</organism>
<keyword evidence="2" id="KW-1185">Reference proteome</keyword>
<dbReference type="EMBL" id="JAHMHR010000042">
    <property type="protein sequence ID" value="KAK1671923.1"/>
    <property type="molecule type" value="Genomic_DNA"/>
</dbReference>
<dbReference type="AlphaFoldDB" id="A0AAJ0AGB0"/>
<dbReference type="Proteomes" id="UP001224890">
    <property type="component" value="Unassembled WGS sequence"/>
</dbReference>